<accession>A0A0K0ERP3</accession>
<sequence length="91" mass="11220">MEFPKRIFPSLMEADFHNFHYYYYNERNESELVPYKLNGYIQNNLNQTNIARICSGLKIKYRFPTFLFVYQTHDRKTEKNLIKKYKKILKI</sequence>
<reference evidence="1" key="1">
    <citation type="submission" date="2015-08" db="UniProtKB">
        <authorList>
            <consortium name="WormBaseParasite"/>
        </authorList>
    </citation>
    <scope>IDENTIFICATION</scope>
</reference>
<dbReference type="WBParaSite" id="SSTP_0001212300.1">
    <property type="protein sequence ID" value="SSTP_0001212300.1"/>
    <property type="gene ID" value="SSTP_0001212300"/>
</dbReference>
<evidence type="ECO:0000313" key="1">
    <source>
        <dbReference type="WBParaSite" id="SSTP_0001212300.1"/>
    </source>
</evidence>
<name>A0A0K0ERP3_STRER</name>
<protein>
    <submittedName>
        <fullName evidence="1">Uncharacterized protein</fullName>
    </submittedName>
</protein>
<dbReference type="AlphaFoldDB" id="A0A0K0ERP3"/>
<proteinExistence type="predicted"/>
<organism evidence="1">
    <name type="scientific">Strongyloides stercoralis</name>
    <name type="common">Threadworm</name>
    <dbReference type="NCBI Taxonomy" id="6248"/>
    <lineage>
        <taxon>Eukaryota</taxon>
        <taxon>Metazoa</taxon>
        <taxon>Ecdysozoa</taxon>
        <taxon>Nematoda</taxon>
        <taxon>Chromadorea</taxon>
        <taxon>Rhabditida</taxon>
        <taxon>Tylenchina</taxon>
        <taxon>Panagrolaimomorpha</taxon>
        <taxon>Strongyloidoidea</taxon>
        <taxon>Strongyloididae</taxon>
        <taxon>Strongyloides</taxon>
    </lineage>
</organism>